<feature type="compositionally biased region" description="Basic and acidic residues" evidence="1">
    <location>
        <begin position="45"/>
        <end position="67"/>
    </location>
</feature>
<feature type="chain" id="PRO_5006417995" description="WxL domain-containing protein" evidence="2">
    <location>
        <begin position="28"/>
        <end position="254"/>
    </location>
</feature>
<evidence type="ECO:0000313" key="4">
    <source>
        <dbReference type="EMBL" id="KRN57552.1"/>
    </source>
</evidence>
<dbReference type="RefSeq" id="WP_051915715.1">
    <property type="nucleotide sequence ID" value="NZ_JQBS01000006.1"/>
</dbReference>
<dbReference type="GeneID" id="89587654"/>
<sequence>MKVVIKKSLLGIVALLGLSVLVPHALAAETNSQVDSNVDLSYIKNDEMTKPIDPSEPKDEIEDKPGTGEKGPLSIDYASSISFAKQKVSGAERIYYALPDFVTVKETGIKKEVPNYIQVTDNRGTASGWTLQVKQQSALRSASGSELKGAFLTLNNATASSKNGQVDAAAKPSTRSNVDLVVINTGEGEFSTLMSAKGENENQVGQGIGTWTTGFLKNADNTEGVQVTVPANLKINQESYTTTLVWLLSDTPGN</sequence>
<dbReference type="InterPro" id="IPR027994">
    <property type="entry name" value="WxL_dom"/>
</dbReference>
<dbReference type="Proteomes" id="UP000051658">
    <property type="component" value="Unassembled WGS sequence"/>
</dbReference>
<comment type="caution">
    <text evidence="4">The sequence shown here is derived from an EMBL/GenBank/DDBJ whole genome shotgun (WGS) entry which is preliminary data.</text>
</comment>
<accession>A0A0R2HXR4</accession>
<feature type="domain" description="WxL" evidence="3">
    <location>
        <begin position="30"/>
        <end position="252"/>
    </location>
</feature>
<evidence type="ECO:0000256" key="2">
    <source>
        <dbReference type="SAM" id="SignalP"/>
    </source>
</evidence>
<gene>
    <name evidence="4" type="ORF">IV74_GL000072</name>
</gene>
<protein>
    <recommendedName>
        <fullName evidence="3">WxL domain-containing protein</fullName>
    </recommendedName>
</protein>
<feature type="signal peptide" evidence="2">
    <location>
        <begin position="1"/>
        <end position="27"/>
    </location>
</feature>
<organism evidence="4 5">
    <name type="scientific">Carnobacterium divergens DSM 20623</name>
    <dbReference type="NCBI Taxonomy" id="1449336"/>
    <lineage>
        <taxon>Bacteria</taxon>
        <taxon>Bacillati</taxon>
        <taxon>Bacillota</taxon>
        <taxon>Bacilli</taxon>
        <taxon>Lactobacillales</taxon>
        <taxon>Carnobacteriaceae</taxon>
        <taxon>Carnobacterium</taxon>
    </lineage>
</organism>
<name>A0A0R2HXR4_CARDV</name>
<reference evidence="4 5" key="1">
    <citation type="journal article" date="2015" name="Genome Announc.">
        <title>Expanding the biotechnology potential of lactobacilli through comparative genomics of 213 strains and associated genera.</title>
        <authorList>
            <person name="Sun Z."/>
            <person name="Harris H.M."/>
            <person name="McCann A."/>
            <person name="Guo C."/>
            <person name="Argimon S."/>
            <person name="Zhang W."/>
            <person name="Yang X."/>
            <person name="Jeffery I.B."/>
            <person name="Cooney J.C."/>
            <person name="Kagawa T.F."/>
            <person name="Liu W."/>
            <person name="Song Y."/>
            <person name="Salvetti E."/>
            <person name="Wrobel A."/>
            <person name="Rasinkangas P."/>
            <person name="Parkhill J."/>
            <person name="Rea M.C."/>
            <person name="O'Sullivan O."/>
            <person name="Ritari J."/>
            <person name="Douillard F.P."/>
            <person name="Paul Ross R."/>
            <person name="Yang R."/>
            <person name="Briner A.E."/>
            <person name="Felis G.E."/>
            <person name="de Vos W.M."/>
            <person name="Barrangou R."/>
            <person name="Klaenhammer T.R."/>
            <person name="Caufield P.W."/>
            <person name="Cui Y."/>
            <person name="Zhang H."/>
            <person name="O'Toole P.W."/>
        </authorList>
    </citation>
    <scope>NUCLEOTIDE SEQUENCE [LARGE SCALE GENOMIC DNA]</scope>
    <source>
        <strain evidence="4 5">DSM 20623</strain>
    </source>
</reference>
<keyword evidence="2" id="KW-0732">Signal</keyword>
<evidence type="ECO:0000259" key="3">
    <source>
        <dbReference type="Pfam" id="PF13731"/>
    </source>
</evidence>
<evidence type="ECO:0000256" key="1">
    <source>
        <dbReference type="SAM" id="MobiDB-lite"/>
    </source>
</evidence>
<dbReference type="Pfam" id="PF13731">
    <property type="entry name" value="WxL"/>
    <property type="match status" value="1"/>
</dbReference>
<dbReference type="EMBL" id="JQBS01000006">
    <property type="protein sequence ID" value="KRN57552.1"/>
    <property type="molecule type" value="Genomic_DNA"/>
</dbReference>
<dbReference type="eggNOG" id="ENOG5030E2P">
    <property type="taxonomic scope" value="Bacteria"/>
</dbReference>
<dbReference type="AlphaFoldDB" id="A0A0R2HXR4"/>
<keyword evidence="5" id="KW-1185">Reference proteome</keyword>
<dbReference type="PATRIC" id="fig|1449336.4.peg.72"/>
<evidence type="ECO:0000313" key="5">
    <source>
        <dbReference type="Proteomes" id="UP000051658"/>
    </source>
</evidence>
<proteinExistence type="predicted"/>
<feature type="region of interest" description="Disordered" evidence="1">
    <location>
        <begin position="45"/>
        <end position="73"/>
    </location>
</feature>